<dbReference type="PIRSF" id="PIRSF029477">
    <property type="entry name" value="UCP029477"/>
    <property type="match status" value="1"/>
</dbReference>
<dbReference type="OrthoDB" id="282393at2"/>
<dbReference type="InterPro" id="IPR009078">
    <property type="entry name" value="Ferritin-like_SF"/>
</dbReference>
<organism evidence="2 4">
    <name type="scientific">Nonlabens ulvanivorans</name>
    <name type="common">Persicivirga ulvanivorans</name>
    <dbReference type="NCBI Taxonomy" id="906888"/>
    <lineage>
        <taxon>Bacteria</taxon>
        <taxon>Pseudomonadati</taxon>
        <taxon>Bacteroidota</taxon>
        <taxon>Flavobacteriia</taxon>
        <taxon>Flavobacteriales</taxon>
        <taxon>Flavobacteriaceae</taxon>
        <taxon>Nonlabens</taxon>
    </lineage>
</organism>
<dbReference type="Gene3D" id="1.20.1260.10">
    <property type="match status" value="1"/>
</dbReference>
<evidence type="ECO:0000313" key="2">
    <source>
        <dbReference type="EMBL" id="KEZ92134.1"/>
    </source>
</evidence>
<dbReference type="InterPro" id="IPR012347">
    <property type="entry name" value="Ferritin-like"/>
</dbReference>
<dbReference type="CDD" id="cd00657">
    <property type="entry name" value="Ferritin_like"/>
    <property type="match status" value="1"/>
</dbReference>
<proteinExistence type="predicted"/>
<dbReference type="RefSeq" id="WP_036582592.1">
    <property type="nucleotide sequence ID" value="NZ_JPJI01000032.1"/>
</dbReference>
<dbReference type="InterPro" id="IPR019052">
    <property type="entry name" value="DUF2383"/>
</dbReference>
<dbReference type="SUPFAM" id="SSF47240">
    <property type="entry name" value="Ferritin-like"/>
    <property type="match status" value="1"/>
</dbReference>
<evidence type="ECO:0000313" key="4">
    <source>
        <dbReference type="Proteomes" id="UP000028531"/>
    </source>
</evidence>
<dbReference type="EMBL" id="PVNA01000001">
    <property type="protein sequence ID" value="PRX14963.1"/>
    <property type="molecule type" value="Genomic_DNA"/>
</dbReference>
<evidence type="ECO:0000313" key="5">
    <source>
        <dbReference type="Proteomes" id="UP000239997"/>
    </source>
</evidence>
<dbReference type="Proteomes" id="UP000028531">
    <property type="component" value="Unassembled WGS sequence"/>
</dbReference>
<dbReference type="NCBIfam" id="TIGR02284">
    <property type="entry name" value="PA2169 family four-helix-bundle protein"/>
    <property type="match status" value="1"/>
</dbReference>
<reference evidence="2 4" key="1">
    <citation type="submission" date="2014-07" db="EMBL/GenBank/DDBJ databases">
        <title>Draft genome sequence of Nonlabens ulvanivorans, an ulvan degrading bacterium.</title>
        <authorList>
            <person name="Kopel M."/>
            <person name="Helbert W."/>
            <person name="Henrissat B."/>
            <person name="Doniger T."/>
            <person name="Banin E."/>
        </authorList>
    </citation>
    <scope>NUCLEOTIDE SEQUENCE [LARGE SCALE GENOMIC DNA]</scope>
    <source>
        <strain evidence="2 4">PLR</strain>
    </source>
</reference>
<protein>
    <submittedName>
        <fullName evidence="3">Uncharacterized protein (TIGR02284 family)</fullName>
    </submittedName>
</protein>
<dbReference type="InterPro" id="IPR011971">
    <property type="entry name" value="CHP02284"/>
</dbReference>
<evidence type="ECO:0000259" key="1">
    <source>
        <dbReference type="Pfam" id="PF09537"/>
    </source>
</evidence>
<dbReference type="Pfam" id="PF09537">
    <property type="entry name" value="DUF2383"/>
    <property type="match status" value="1"/>
</dbReference>
<dbReference type="InterPro" id="IPR016920">
    <property type="entry name" value="UCP029477"/>
</dbReference>
<name>A0A084JT50_NONUL</name>
<sequence>MNYTEEVANKLNELLEKNYDAEAGYKLAKEKVDSKRLKGFFENQAQERYDFGHELKNEIRNYGATPDKGTSVKGDAHRAWMNIKSTFTSGNEESMLEEAIRGEKAAVEEYDTIIADMTLPPSTNSLLTKHRDNVQTALNKVSAMESIA</sequence>
<comment type="caution">
    <text evidence="2">The sequence shown here is derived from an EMBL/GenBank/DDBJ whole genome shotgun (WGS) entry which is preliminary data.</text>
</comment>
<evidence type="ECO:0000313" key="3">
    <source>
        <dbReference type="EMBL" id="PRX14963.1"/>
    </source>
</evidence>
<reference evidence="3 5" key="2">
    <citation type="submission" date="2018-03" db="EMBL/GenBank/DDBJ databases">
        <title>Genomic Encyclopedia of Archaeal and Bacterial Type Strains, Phase II (KMG-II): from individual species to whole genera.</title>
        <authorList>
            <person name="Goeker M."/>
        </authorList>
    </citation>
    <scope>NUCLEOTIDE SEQUENCE [LARGE SCALE GENOMIC DNA]</scope>
    <source>
        <strain evidence="3 5">DSM 22727</strain>
    </source>
</reference>
<feature type="domain" description="DUF2383" evidence="1">
    <location>
        <begin position="7"/>
        <end position="115"/>
    </location>
</feature>
<accession>A0A084JT50</accession>
<keyword evidence="5" id="KW-1185">Reference proteome</keyword>
<gene>
    <name evidence="2" type="ORF">IL45_08240</name>
    <name evidence="3" type="ORF">LY02_00174</name>
</gene>
<dbReference type="AlphaFoldDB" id="A0A084JT50"/>
<dbReference type="Proteomes" id="UP000239997">
    <property type="component" value="Unassembled WGS sequence"/>
</dbReference>
<dbReference type="EMBL" id="JPJI01000032">
    <property type="protein sequence ID" value="KEZ92134.1"/>
    <property type="molecule type" value="Genomic_DNA"/>
</dbReference>